<dbReference type="InterPro" id="IPR038765">
    <property type="entry name" value="Papain-like_cys_pep_sf"/>
</dbReference>
<evidence type="ECO:0000256" key="4">
    <source>
        <dbReference type="SAM" id="MobiDB-lite"/>
    </source>
</evidence>
<evidence type="ECO:0000259" key="6">
    <source>
        <dbReference type="Pfam" id="PF09331"/>
    </source>
</evidence>
<feature type="domain" description="Ubiquitin-like protease family profile" evidence="5">
    <location>
        <begin position="816"/>
        <end position="904"/>
    </location>
</feature>
<accession>A0A2U1QI94</accession>
<dbReference type="InterPro" id="IPR003653">
    <property type="entry name" value="Peptidase_C48_C"/>
</dbReference>
<keyword evidence="8" id="KW-1185">Reference proteome</keyword>
<dbReference type="PANTHER" id="PTHR48449">
    <property type="entry name" value="DUF1985 DOMAIN-CONTAINING PROTEIN"/>
    <property type="match status" value="1"/>
</dbReference>
<evidence type="ECO:0000313" key="7">
    <source>
        <dbReference type="EMBL" id="PWA97726.1"/>
    </source>
</evidence>
<dbReference type="EMBL" id="PKPP01000106">
    <property type="protein sequence ID" value="PWA97726.1"/>
    <property type="molecule type" value="Genomic_DNA"/>
</dbReference>
<feature type="domain" description="DUF1985" evidence="6">
    <location>
        <begin position="153"/>
        <end position="271"/>
    </location>
</feature>
<feature type="region of interest" description="Disordered" evidence="4">
    <location>
        <begin position="427"/>
        <end position="448"/>
    </location>
</feature>
<comment type="caution">
    <text evidence="7">The sequence shown here is derived from an EMBL/GenBank/DDBJ whole genome shotgun (WGS) entry which is preliminary data.</text>
</comment>
<protein>
    <submittedName>
        <fullName evidence="7">Phospholipase-like protein</fullName>
    </submittedName>
</protein>
<dbReference type="GO" id="GO:0008234">
    <property type="term" value="F:cysteine-type peptidase activity"/>
    <property type="evidence" value="ECO:0007669"/>
    <property type="project" value="InterPro"/>
</dbReference>
<comment type="similarity">
    <text evidence="1">Belongs to the peptidase C48 family.</text>
</comment>
<evidence type="ECO:0000259" key="5">
    <source>
        <dbReference type="Pfam" id="PF02902"/>
    </source>
</evidence>
<dbReference type="SUPFAM" id="SSF54001">
    <property type="entry name" value="Cysteine proteinases"/>
    <property type="match status" value="1"/>
</dbReference>
<dbReference type="Pfam" id="PF02902">
    <property type="entry name" value="Peptidase_C48"/>
    <property type="match status" value="1"/>
</dbReference>
<keyword evidence="3" id="KW-0378">Hydrolase</keyword>
<evidence type="ECO:0000256" key="3">
    <source>
        <dbReference type="ARBA" id="ARBA00022801"/>
    </source>
</evidence>
<feature type="region of interest" description="Disordered" evidence="4">
    <location>
        <begin position="536"/>
        <end position="558"/>
    </location>
</feature>
<dbReference type="GO" id="GO:0006508">
    <property type="term" value="P:proteolysis"/>
    <property type="evidence" value="ECO:0007669"/>
    <property type="project" value="UniProtKB-KW"/>
</dbReference>
<evidence type="ECO:0000256" key="2">
    <source>
        <dbReference type="ARBA" id="ARBA00022670"/>
    </source>
</evidence>
<evidence type="ECO:0000256" key="1">
    <source>
        <dbReference type="ARBA" id="ARBA00005234"/>
    </source>
</evidence>
<dbReference type="Gene3D" id="3.40.395.10">
    <property type="entry name" value="Adenoviral Proteinase, Chain A"/>
    <property type="match status" value="1"/>
</dbReference>
<keyword evidence="2" id="KW-0645">Protease</keyword>
<dbReference type="PANTHER" id="PTHR48449:SF1">
    <property type="entry name" value="DUF1985 DOMAIN-CONTAINING PROTEIN"/>
    <property type="match status" value="1"/>
</dbReference>
<feature type="region of interest" description="Disordered" evidence="4">
    <location>
        <begin position="685"/>
        <end position="713"/>
    </location>
</feature>
<dbReference type="Proteomes" id="UP000245207">
    <property type="component" value="Unassembled WGS sequence"/>
</dbReference>
<dbReference type="Pfam" id="PF09331">
    <property type="entry name" value="DUF1985"/>
    <property type="match status" value="1"/>
</dbReference>
<name>A0A2U1QI94_ARTAN</name>
<reference evidence="7 8" key="1">
    <citation type="journal article" date="2018" name="Mol. Plant">
        <title>The genome of Artemisia annua provides insight into the evolution of Asteraceae family and artemisinin biosynthesis.</title>
        <authorList>
            <person name="Shen Q."/>
            <person name="Zhang L."/>
            <person name="Liao Z."/>
            <person name="Wang S."/>
            <person name="Yan T."/>
            <person name="Shi P."/>
            <person name="Liu M."/>
            <person name="Fu X."/>
            <person name="Pan Q."/>
            <person name="Wang Y."/>
            <person name="Lv Z."/>
            <person name="Lu X."/>
            <person name="Zhang F."/>
            <person name="Jiang W."/>
            <person name="Ma Y."/>
            <person name="Chen M."/>
            <person name="Hao X."/>
            <person name="Li L."/>
            <person name="Tang Y."/>
            <person name="Lv G."/>
            <person name="Zhou Y."/>
            <person name="Sun X."/>
            <person name="Brodelius P.E."/>
            <person name="Rose J.K.C."/>
            <person name="Tang K."/>
        </authorList>
    </citation>
    <scope>NUCLEOTIDE SEQUENCE [LARGE SCALE GENOMIC DNA]</scope>
    <source>
        <strain evidence="8">cv. Huhao1</strain>
        <tissue evidence="7">Leaf</tissue>
    </source>
</reference>
<gene>
    <name evidence="7" type="ORF">CTI12_AA026540</name>
</gene>
<organism evidence="7 8">
    <name type="scientific">Artemisia annua</name>
    <name type="common">Sweet wormwood</name>
    <dbReference type="NCBI Taxonomy" id="35608"/>
    <lineage>
        <taxon>Eukaryota</taxon>
        <taxon>Viridiplantae</taxon>
        <taxon>Streptophyta</taxon>
        <taxon>Embryophyta</taxon>
        <taxon>Tracheophyta</taxon>
        <taxon>Spermatophyta</taxon>
        <taxon>Magnoliopsida</taxon>
        <taxon>eudicotyledons</taxon>
        <taxon>Gunneridae</taxon>
        <taxon>Pentapetalae</taxon>
        <taxon>asterids</taxon>
        <taxon>campanulids</taxon>
        <taxon>Asterales</taxon>
        <taxon>Asteraceae</taxon>
        <taxon>Asteroideae</taxon>
        <taxon>Anthemideae</taxon>
        <taxon>Artemisiinae</taxon>
        <taxon>Artemisia</taxon>
    </lineage>
</organism>
<dbReference type="InterPro" id="IPR015410">
    <property type="entry name" value="DUF1985"/>
</dbReference>
<sequence length="912" mass="104926">MCFSHLNQSILSQNQAFFPKNIVDLCSHPCEDGSLNSRFFDSDLYRLFVMMSIFCDDVEKNVILYLLLVDIPTYLYSCSVVMNARITIRSKLYLLTRIRDRLKDRGNCYNMFKSSVFGHWLDIKTEDHHNHLLNFLLFHQRNVEAPTFDTPFIFDVGQHTVGMGRREFGLITGMPFGDISLSHLQNVKSRFMKRVFPGLRVLKRADLYQLLEGQQFKLLSEPDALRVCLLLAADFCFMGQEIKHMIVKEFLALIDDLDAWNAFPWGEHMWQEFHDRNYMLVSSKRDEYMKEYAMKGSAYQAVYNLWGFAFALKVLVIETFPQSKLWWEKDENAFPRGVGWRDVRGFSKSDHNSLFNATTPIKPIIPTDAERASLWWISSIDYLDNPIVSSPRKNKKVKRDKIKYRVCQNFHQKGKRTSVHIRTEVHTSVVDDGSSHDNDSSDAEVDESLRRMSNKQLLKYVASMEGRLAAVEKLVKPRKVPIDVTVPAVNHPAKEPVADAKIVIELTGDVEKPKEHMEEDIDKKMKGAVHEEHTVNEPMEEEVVKEPMEEEVEEDTDKKKIEEDAVDHNEKDDAEIKDIFGSPTPKDSANDLTDFNFFSSLPDDLFQDTNGSLDQQRNVGVPQDLGPVPDNSGINEVINERLDEHMGVDVTQAEKQEPALSPIPEDSLIDVDMYDGIKTVKVPFERARKKSRHLSSPYTPPPPTTPKRSRKCRTSSRMYKSMMQKMIGPDGSELQPEPWVEQLTRPQGSPEGVVNHHPEITLLLCSKDMKFQLPWVNGDFYNKFWIVLAGKDRNRRGWLSDCVHGVTYGVPWTDENVEKVYFPINEPKVHWALGVLHIRSGLVTIYDSLHGPDAEGKVWWANWMEHFAAVIPPYLEEANVMAKKKIDPKSYSITFTYNKEVPMQVGYYGDCV</sequence>
<dbReference type="OrthoDB" id="1930729at2759"/>
<dbReference type="AlphaFoldDB" id="A0A2U1QI94"/>
<evidence type="ECO:0000313" key="8">
    <source>
        <dbReference type="Proteomes" id="UP000245207"/>
    </source>
</evidence>
<proteinExistence type="inferred from homology"/>